<reference evidence="1" key="1">
    <citation type="submission" date="2020-05" db="EMBL/GenBank/DDBJ databases">
        <title>Large-scale comparative analyses of tick genomes elucidate their genetic diversity and vector capacities.</title>
        <authorList>
            <person name="Jia N."/>
            <person name="Wang J."/>
            <person name="Shi W."/>
            <person name="Du L."/>
            <person name="Sun Y."/>
            <person name="Zhan W."/>
            <person name="Jiang J."/>
            <person name="Wang Q."/>
            <person name="Zhang B."/>
            <person name="Ji P."/>
            <person name="Sakyi L.B."/>
            <person name="Cui X."/>
            <person name="Yuan T."/>
            <person name="Jiang B."/>
            <person name="Yang W."/>
            <person name="Lam T.T.-Y."/>
            <person name="Chang Q."/>
            <person name="Ding S."/>
            <person name="Wang X."/>
            <person name="Zhu J."/>
            <person name="Ruan X."/>
            <person name="Zhao L."/>
            <person name="Wei J."/>
            <person name="Que T."/>
            <person name="Du C."/>
            <person name="Cheng J."/>
            <person name="Dai P."/>
            <person name="Han X."/>
            <person name="Huang E."/>
            <person name="Gao Y."/>
            <person name="Liu J."/>
            <person name="Shao H."/>
            <person name="Ye R."/>
            <person name="Li L."/>
            <person name="Wei W."/>
            <person name="Wang X."/>
            <person name="Wang C."/>
            <person name="Yang T."/>
            <person name="Huo Q."/>
            <person name="Li W."/>
            <person name="Guo W."/>
            <person name="Chen H."/>
            <person name="Zhou L."/>
            <person name="Ni X."/>
            <person name="Tian J."/>
            <person name="Zhou Y."/>
            <person name="Sheng Y."/>
            <person name="Liu T."/>
            <person name="Pan Y."/>
            <person name="Xia L."/>
            <person name="Li J."/>
            <person name="Zhao F."/>
            <person name="Cao W."/>
        </authorList>
    </citation>
    <scope>NUCLEOTIDE SEQUENCE</scope>
    <source>
        <strain evidence="1">Dsil-2018</strain>
    </source>
</reference>
<dbReference type="EMBL" id="CM023479">
    <property type="protein sequence ID" value="KAH7975001.1"/>
    <property type="molecule type" value="Genomic_DNA"/>
</dbReference>
<sequence>MQYSTSEPVRTGSFQRSIGSEFISTGQAIMSESIHAVAEAITVVGRQQRWVSFPLTPAGKASAKAVFSDRGRIPSVVACVDGTLIAMKQPEGLSQGETAGFMSRKGVYALNAMIVCDANMYILDIDPRFPGSCHDSYVWRHSPLLGRLTTNFRRGECVLGDSGYPLEPWLLTPVPGHPGTHTPEGRYNLAHASMRNVVERDIGVLKARFRCLPKYRILLYQRKDAATIVAACAALHSIALKAGERELQNSDDEEAEEN</sequence>
<dbReference type="Proteomes" id="UP000821865">
    <property type="component" value="Chromosome 10"/>
</dbReference>
<gene>
    <name evidence="1" type="ORF">HPB49_022617</name>
</gene>
<comment type="caution">
    <text evidence="1">The sequence shown here is derived from an EMBL/GenBank/DDBJ whole genome shotgun (WGS) entry which is preliminary data.</text>
</comment>
<accession>A0ACB8DRK3</accession>
<protein>
    <submittedName>
        <fullName evidence="1">Uncharacterized protein</fullName>
    </submittedName>
</protein>
<keyword evidence="2" id="KW-1185">Reference proteome</keyword>
<organism evidence="1 2">
    <name type="scientific">Dermacentor silvarum</name>
    <name type="common">Tick</name>
    <dbReference type="NCBI Taxonomy" id="543639"/>
    <lineage>
        <taxon>Eukaryota</taxon>
        <taxon>Metazoa</taxon>
        <taxon>Ecdysozoa</taxon>
        <taxon>Arthropoda</taxon>
        <taxon>Chelicerata</taxon>
        <taxon>Arachnida</taxon>
        <taxon>Acari</taxon>
        <taxon>Parasitiformes</taxon>
        <taxon>Ixodida</taxon>
        <taxon>Ixodoidea</taxon>
        <taxon>Ixodidae</taxon>
        <taxon>Rhipicephalinae</taxon>
        <taxon>Dermacentor</taxon>
    </lineage>
</organism>
<proteinExistence type="predicted"/>
<evidence type="ECO:0000313" key="2">
    <source>
        <dbReference type="Proteomes" id="UP000821865"/>
    </source>
</evidence>
<name>A0ACB8DRK3_DERSI</name>
<evidence type="ECO:0000313" key="1">
    <source>
        <dbReference type="EMBL" id="KAH7975001.1"/>
    </source>
</evidence>